<evidence type="ECO:0000256" key="4">
    <source>
        <dbReference type="ARBA" id="ARBA00022898"/>
    </source>
</evidence>
<accession>A0A849VA00</accession>
<comment type="cofactor">
    <cofactor evidence="1">
        <name>pyridoxal 5'-phosphate</name>
        <dbReference type="ChEBI" id="CHEBI:597326"/>
    </cofactor>
</comment>
<dbReference type="GO" id="GO:0008696">
    <property type="term" value="F:4-amino-4-deoxychorismate lyase activity"/>
    <property type="evidence" value="ECO:0007669"/>
    <property type="project" value="UniProtKB-UniRule"/>
</dbReference>
<name>A0A849VA00_9GAMM</name>
<comment type="similarity">
    <text evidence="2">Belongs to the class-IV pyridoxal-phosphate-dependent aminotransferase family.</text>
</comment>
<dbReference type="InterPro" id="IPR043131">
    <property type="entry name" value="BCAT-like_N"/>
</dbReference>
<keyword evidence="4" id="KW-0663">Pyridoxal phosphate</keyword>
<comment type="pathway">
    <text evidence="7">Cofactor biosynthesis; tetrahydrofolate biosynthesis; 4-aminobenzoate from chorismate: step 2/2.</text>
</comment>
<keyword evidence="6 11" id="KW-0456">Lyase</keyword>
<dbReference type="SUPFAM" id="SSF56752">
    <property type="entry name" value="D-aminoacid aminotransferase-like PLP-dependent enzymes"/>
    <property type="match status" value="1"/>
</dbReference>
<evidence type="ECO:0000256" key="6">
    <source>
        <dbReference type="ARBA" id="ARBA00023239"/>
    </source>
</evidence>
<dbReference type="PANTHER" id="PTHR42743">
    <property type="entry name" value="AMINO-ACID AMINOTRANSFERASE"/>
    <property type="match status" value="1"/>
</dbReference>
<dbReference type="Pfam" id="PF01063">
    <property type="entry name" value="Aminotran_4"/>
    <property type="match status" value="1"/>
</dbReference>
<comment type="caution">
    <text evidence="11">The sequence shown here is derived from an EMBL/GenBank/DDBJ whole genome shotgun (WGS) entry which is preliminary data.</text>
</comment>
<dbReference type="GO" id="GO:0005829">
    <property type="term" value="C:cytosol"/>
    <property type="evidence" value="ECO:0007669"/>
    <property type="project" value="TreeGrafter"/>
</dbReference>
<comment type="catalytic activity">
    <reaction evidence="9">
        <text>4-amino-4-deoxychorismate = 4-aminobenzoate + pyruvate + H(+)</text>
        <dbReference type="Rhea" id="RHEA:16201"/>
        <dbReference type="ChEBI" id="CHEBI:15361"/>
        <dbReference type="ChEBI" id="CHEBI:15378"/>
        <dbReference type="ChEBI" id="CHEBI:17836"/>
        <dbReference type="ChEBI" id="CHEBI:58406"/>
        <dbReference type="EC" id="4.1.3.38"/>
    </reaction>
</comment>
<evidence type="ECO:0000256" key="3">
    <source>
        <dbReference type="ARBA" id="ARBA00011738"/>
    </source>
</evidence>
<sequence>MEIIQADSISILDRGLLYGDGFFTTAQVKDGQILLWQLHKERLKNCQQRLHFPELNWSRLESTCKKTCHTMSHCVLKIMVTRGTGGRGYLPPNDAQPSVIIQTSEFPAHYKALQQRGLKLQFSVIKLGHQPLLAGLKTLNRLEQVLIKQDASKYDCDDVLVCDIDDHVIETSVGNLIAIKDGKAFTPKLDRCGIEGVYLQHLSTLNRIEKISFPKQMLTDFDALLVCNSLLECAFVHSIGDHKFNLTLAQRLKTQLESGML</sequence>
<evidence type="ECO:0000256" key="8">
    <source>
        <dbReference type="ARBA" id="ARBA00035676"/>
    </source>
</evidence>
<dbReference type="InterPro" id="IPR036038">
    <property type="entry name" value="Aminotransferase-like"/>
</dbReference>
<dbReference type="GO" id="GO:0030170">
    <property type="term" value="F:pyridoxal phosphate binding"/>
    <property type="evidence" value="ECO:0007669"/>
    <property type="project" value="InterPro"/>
</dbReference>
<dbReference type="InterPro" id="IPR017824">
    <property type="entry name" value="Aminodeoxychorismate_lyase_IV"/>
</dbReference>
<dbReference type="GO" id="GO:0046656">
    <property type="term" value="P:folic acid biosynthetic process"/>
    <property type="evidence" value="ECO:0007669"/>
    <property type="project" value="UniProtKB-KW"/>
</dbReference>
<evidence type="ECO:0000256" key="5">
    <source>
        <dbReference type="ARBA" id="ARBA00022909"/>
    </source>
</evidence>
<dbReference type="Proteomes" id="UP000586305">
    <property type="component" value="Unassembled WGS sequence"/>
</dbReference>
<evidence type="ECO:0000313" key="11">
    <source>
        <dbReference type="EMBL" id="NOU49453.1"/>
    </source>
</evidence>
<evidence type="ECO:0000256" key="9">
    <source>
        <dbReference type="ARBA" id="ARBA00049529"/>
    </source>
</evidence>
<dbReference type="InterPro" id="IPR050571">
    <property type="entry name" value="Class-IV_PLP-Dep_Aminotrnsfr"/>
</dbReference>
<dbReference type="PANTHER" id="PTHR42743:SF2">
    <property type="entry name" value="AMINODEOXYCHORISMATE LYASE"/>
    <property type="match status" value="1"/>
</dbReference>
<gene>
    <name evidence="11" type="primary">pabC</name>
    <name evidence="11" type="ORF">HG263_02685</name>
</gene>
<keyword evidence="12" id="KW-1185">Reference proteome</keyword>
<reference evidence="11 12" key="1">
    <citation type="submission" date="2020-04" db="EMBL/GenBank/DDBJ databases">
        <title>Pseudoalteromonas caenipelagi sp. nov., isolated from a tidal flat.</title>
        <authorList>
            <person name="Park S."/>
            <person name="Yoon J.-H."/>
        </authorList>
    </citation>
    <scope>NUCLEOTIDE SEQUENCE [LARGE SCALE GENOMIC DNA]</scope>
    <source>
        <strain evidence="11 12">JBTF-M23</strain>
    </source>
</reference>
<comment type="subunit">
    <text evidence="3">Homodimer.</text>
</comment>
<dbReference type="InterPro" id="IPR043132">
    <property type="entry name" value="BCAT-like_C"/>
</dbReference>
<organism evidence="11 12">
    <name type="scientific">Pseudoalteromonas caenipelagi</name>
    <dbReference type="NCBI Taxonomy" id="2726988"/>
    <lineage>
        <taxon>Bacteria</taxon>
        <taxon>Pseudomonadati</taxon>
        <taxon>Pseudomonadota</taxon>
        <taxon>Gammaproteobacteria</taxon>
        <taxon>Alteromonadales</taxon>
        <taxon>Pseudoalteromonadaceae</taxon>
        <taxon>Pseudoalteromonas</taxon>
    </lineage>
</organism>
<dbReference type="AlphaFoldDB" id="A0A849VA00"/>
<dbReference type="NCBIfam" id="NF004761">
    <property type="entry name" value="PRK06092.1"/>
    <property type="match status" value="1"/>
</dbReference>
<proteinExistence type="inferred from homology"/>
<evidence type="ECO:0000256" key="10">
    <source>
        <dbReference type="NCBIfam" id="TIGR03461"/>
    </source>
</evidence>
<dbReference type="InterPro" id="IPR001544">
    <property type="entry name" value="Aminotrans_IV"/>
</dbReference>
<evidence type="ECO:0000256" key="7">
    <source>
        <dbReference type="ARBA" id="ARBA00035633"/>
    </source>
</evidence>
<evidence type="ECO:0000256" key="2">
    <source>
        <dbReference type="ARBA" id="ARBA00009320"/>
    </source>
</evidence>
<dbReference type="Gene3D" id="3.30.470.10">
    <property type="match status" value="1"/>
</dbReference>
<dbReference type="GO" id="GO:0008153">
    <property type="term" value="P:4-aminobenzoate biosynthetic process"/>
    <property type="evidence" value="ECO:0007669"/>
    <property type="project" value="UniProtKB-UniRule"/>
</dbReference>
<dbReference type="EMBL" id="JABBPG010000001">
    <property type="protein sequence ID" value="NOU49453.1"/>
    <property type="molecule type" value="Genomic_DNA"/>
</dbReference>
<dbReference type="Gene3D" id="3.20.10.10">
    <property type="entry name" value="D-amino Acid Aminotransferase, subunit A, domain 2"/>
    <property type="match status" value="1"/>
</dbReference>
<evidence type="ECO:0000256" key="1">
    <source>
        <dbReference type="ARBA" id="ARBA00001933"/>
    </source>
</evidence>
<dbReference type="EC" id="4.1.3.38" evidence="8 10"/>
<dbReference type="RefSeq" id="WP_171624526.1">
    <property type="nucleotide sequence ID" value="NZ_JABBPG010000001.1"/>
</dbReference>
<evidence type="ECO:0000313" key="12">
    <source>
        <dbReference type="Proteomes" id="UP000586305"/>
    </source>
</evidence>
<keyword evidence="5" id="KW-0289">Folate biosynthesis</keyword>
<dbReference type="NCBIfam" id="TIGR03461">
    <property type="entry name" value="pabC_Proteo"/>
    <property type="match status" value="1"/>
</dbReference>
<dbReference type="CDD" id="cd01559">
    <property type="entry name" value="ADCL_like"/>
    <property type="match status" value="1"/>
</dbReference>
<protein>
    <recommendedName>
        <fullName evidence="8 10">Aminodeoxychorismate lyase</fullName>
        <ecNumber evidence="8 10">4.1.3.38</ecNumber>
    </recommendedName>
</protein>